<dbReference type="GO" id="GO:0022857">
    <property type="term" value="F:transmembrane transporter activity"/>
    <property type="evidence" value="ECO:0007669"/>
    <property type="project" value="InterPro"/>
</dbReference>
<dbReference type="InterPro" id="IPR050327">
    <property type="entry name" value="Proton-linked_MCT"/>
</dbReference>
<dbReference type="HOGENOM" id="CLU_001265_1_1_1"/>
<dbReference type="Proteomes" id="UP000027195">
    <property type="component" value="Unassembled WGS sequence"/>
</dbReference>
<dbReference type="InterPro" id="IPR020846">
    <property type="entry name" value="MFS_dom"/>
</dbReference>
<feature type="transmembrane region" description="Helical" evidence="4">
    <location>
        <begin position="135"/>
        <end position="152"/>
    </location>
</feature>
<dbReference type="InterPro" id="IPR036259">
    <property type="entry name" value="MFS_trans_sf"/>
</dbReference>
<dbReference type="Pfam" id="PF07690">
    <property type="entry name" value="MFS_1"/>
    <property type="match status" value="1"/>
</dbReference>
<evidence type="ECO:0000256" key="2">
    <source>
        <dbReference type="ARBA" id="ARBA00006727"/>
    </source>
</evidence>
<feature type="transmembrane region" description="Helical" evidence="4">
    <location>
        <begin position="333"/>
        <end position="350"/>
    </location>
</feature>
<keyword evidence="4" id="KW-1133">Transmembrane helix</keyword>
<feature type="transmembrane region" description="Helical" evidence="4">
    <location>
        <begin position="64"/>
        <end position="86"/>
    </location>
</feature>
<comment type="similarity">
    <text evidence="2">Belongs to the major facilitator superfamily. Monocarboxylate porter (TC 2.A.1.13) family.</text>
</comment>
<evidence type="ECO:0000259" key="5">
    <source>
        <dbReference type="PROSITE" id="PS50850"/>
    </source>
</evidence>
<evidence type="ECO:0000256" key="1">
    <source>
        <dbReference type="ARBA" id="ARBA00004141"/>
    </source>
</evidence>
<feature type="transmembrane region" description="Helical" evidence="4">
    <location>
        <begin position="106"/>
        <end position="128"/>
    </location>
</feature>
<feature type="transmembrane region" description="Helical" evidence="4">
    <location>
        <begin position="424"/>
        <end position="444"/>
    </location>
</feature>
<keyword evidence="7" id="KW-1185">Reference proteome</keyword>
<evidence type="ECO:0000313" key="6">
    <source>
        <dbReference type="EMBL" id="KDQ09190.1"/>
    </source>
</evidence>
<feature type="domain" description="Major facilitator superfamily (MFS) profile" evidence="5">
    <location>
        <begin position="267"/>
        <end position="455"/>
    </location>
</feature>
<sequence>MSSTSPSLHKGNTNTARPASTSEKVPASPTTSVDCIKGTADPDDADKTKDVQLDEDWQFPEGGYGWVVVGGFSLIMFVTLGLSTSWEVFQEYYQANLLKDHSPSDIAWIGSVQYSLIFFPGLIAGRLFDLGHFHVSMAVASALLIIGSFLVAECTTYWQLMLTQGLIIGIAGGFLFGPGSPLISHWFRRRRATAYGVTTGCGATGSVVLPIAIRNLIPMIGFKWTMRLVGFIDLLALGIANSVLRARLPPKSVKGSLFNIAAFKSAPYALLVAALFTAYMGLYTTLTYVDVAGVAIGLDPKFTFYLVPIANAGSFFGRLIAGVLSDRFGPYNMLILFGVVAAITTFVWPYCFTKGSLIVLVIFNGTAAGAFVSLSPAPIALLDTANLGQRTGMMFTIMAIGALVGPPISGAIHQSVGGFKDSAAYAGSMLSVSCILLVCSRRMASIRLAQIKRSK</sequence>
<dbReference type="InParanoid" id="A0A067M396"/>
<organism evidence="6 7">
    <name type="scientific">Botryobasidium botryosum (strain FD-172 SS1)</name>
    <dbReference type="NCBI Taxonomy" id="930990"/>
    <lineage>
        <taxon>Eukaryota</taxon>
        <taxon>Fungi</taxon>
        <taxon>Dikarya</taxon>
        <taxon>Basidiomycota</taxon>
        <taxon>Agaricomycotina</taxon>
        <taxon>Agaricomycetes</taxon>
        <taxon>Cantharellales</taxon>
        <taxon>Botryobasidiaceae</taxon>
        <taxon>Botryobasidium</taxon>
    </lineage>
</organism>
<dbReference type="OrthoDB" id="6509908at2759"/>
<dbReference type="AlphaFoldDB" id="A0A067M396"/>
<feature type="transmembrane region" description="Helical" evidence="4">
    <location>
        <begin position="393"/>
        <end position="412"/>
    </location>
</feature>
<dbReference type="Gene3D" id="1.20.1250.20">
    <property type="entry name" value="MFS general substrate transporter like domains"/>
    <property type="match status" value="2"/>
</dbReference>
<dbReference type="SUPFAM" id="SSF103473">
    <property type="entry name" value="MFS general substrate transporter"/>
    <property type="match status" value="1"/>
</dbReference>
<accession>A0A067M396</accession>
<dbReference type="EMBL" id="KL198081">
    <property type="protein sequence ID" value="KDQ09190.1"/>
    <property type="molecule type" value="Genomic_DNA"/>
</dbReference>
<feature type="transmembrane region" description="Helical" evidence="4">
    <location>
        <begin position="265"/>
        <end position="282"/>
    </location>
</feature>
<keyword evidence="4" id="KW-0472">Membrane</keyword>
<dbReference type="PROSITE" id="PS50850">
    <property type="entry name" value="MFS"/>
    <property type="match status" value="1"/>
</dbReference>
<comment type="subcellular location">
    <subcellularLocation>
        <location evidence="1">Membrane</location>
        <topology evidence="1">Multi-pass membrane protein</topology>
    </subcellularLocation>
</comment>
<reference evidence="7" key="1">
    <citation type="journal article" date="2014" name="Proc. Natl. Acad. Sci. U.S.A.">
        <title>Extensive sampling of basidiomycete genomes demonstrates inadequacy of the white-rot/brown-rot paradigm for wood decay fungi.</title>
        <authorList>
            <person name="Riley R."/>
            <person name="Salamov A.A."/>
            <person name="Brown D.W."/>
            <person name="Nagy L.G."/>
            <person name="Floudas D."/>
            <person name="Held B.W."/>
            <person name="Levasseur A."/>
            <person name="Lombard V."/>
            <person name="Morin E."/>
            <person name="Otillar R."/>
            <person name="Lindquist E.A."/>
            <person name="Sun H."/>
            <person name="LaButti K.M."/>
            <person name="Schmutz J."/>
            <person name="Jabbour D."/>
            <person name="Luo H."/>
            <person name="Baker S.E."/>
            <person name="Pisabarro A.G."/>
            <person name="Walton J.D."/>
            <person name="Blanchette R.A."/>
            <person name="Henrissat B."/>
            <person name="Martin F."/>
            <person name="Cullen D."/>
            <person name="Hibbett D.S."/>
            <person name="Grigoriev I.V."/>
        </authorList>
    </citation>
    <scope>NUCLEOTIDE SEQUENCE [LARGE SCALE GENOMIC DNA]</scope>
    <source>
        <strain evidence="7">FD-172 SS1</strain>
    </source>
</reference>
<evidence type="ECO:0000256" key="4">
    <source>
        <dbReference type="SAM" id="Phobius"/>
    </source>
</evidence>
<name>A0A067M396_BOTB1</name>
<feature type="region of interest" description="Disordered" evidence="3">
    <location>
        <begin position="1"/>
        <end position="49"/>
    </location>
</feature>
<dbReference type="GO" id="GO:0016020">
    <property type="term" value="C:membrane"/>
    <property type="evidence" value="ECO:0007669"/>
    <property type="project" value="UniProtKB-SubCell"/>
</dbReference>
<evidence type="ECO:0000313" key="7">
    <source>
        <dbReference type="Proteomes" id="UP000027195"/>
    </source>
</evidence>
<dbReference type="InterPro" id="IPR011701">
    <property type="entry name" value="MFS"/>
</dbReference>
<dbReference type="PANTHER" id="PTHR11360:SF234">
    <property type="entry name" value="MFS-TYPE TRANSPORTER DBAD-RELATED"/>
    <property type="match status" value="1"/>
</dbReference>
<gene>
    <name evidence="6" type="ORF">BOTBODRAFT_37275</name>
</gene>
<feature type="compositionally biased region" description="Polar residues" evidence="3">
    <location>
        <begin position="1"/>
        <end position="33"/>
    </location>
</feature>
<evidence type="ECO:0000256" key="3">
    <source>
        <dbReference type="SAM" id="MobiDB-lite"/>
    </source>
</evidence>
<protein>
    <recommendedName>
        <fullName evidence="5">Major facilitator superfamily (MFS) profile domain-containing protein</fullName>
    </recommendedName>
</protein>
<feature type="transmembrane region" description="Helical" evidence="4">
    <location>
        <begin position="225"/>
        <end position="244"/>
    </location>
</feature>
<dbReference type="PANTHER" id="PTHR11360">
    <property type="entry name" value="MONOCARBOXYLATE TRANSPORTER"/>
    <property type="match status" value="1"/>
</dbReference>
<feature type="transmembrane region" description="Helical" evidence="4">
    <location>
        <begin position="158"/>
        <end position="180"/>
    </location>
</feature>
<keyword evidence="4" id="KW-0812">Transmembrane</keyword>
<feature type="transmembrane region" description="Helical" evidence="4">
    <location>
        <begin position="302"/>
        <end position="321"/>
    </location>
</feature>
<proteinExistence type="inferred from homology"/>
<feature type="transmembrane region" description="Helical" evidence="4">
    <location>
        <begin position="356"/>
        <end position="381"/>
    </location>
</feature>
<feature type="transmembrane region" description="Helical" evidence="4">
    <location>
        <begin position="192"/>
        <end position="213"/>
    </location>
</feature>